<evidence type="ECO:0000256" key="5">
    <source>
        <dbReference type="NCBIfam" id="TIGR00559"/>
    </source>
</evidence>
<dbReference type="PANTHER" id="PTHR30456:SF0">
    <property type="entry name" value="PYRIDOXINE 5'-PHOSPHATE SYNTHASE"/>
    <property type="match status" value="1"/>
</dbReference>
<comment type="similarity">
    <text evidence="4">Belongs to the PNP synthase family.</text>
</comment>
<dbReference type="GO" id="GO:0005829">
    <property type="term" value="C:cytosol"/>
    <property type="evidence" value="ECO:0007669"/>
    <property type="project" value="TreeGrafter"/>
</dbReference>
<keyword evidence="2 4" id="KW-0808">Transferase</keyword>
<feature type="binding site" evidence="4">
    <location>
        <position position="50"/>
    </location>
    <ligand>
        <name>1-deoxy-D-xylulose 5-phosphate</name>
        <dbReference type="ChEBI" id="CHEBI:57792"/>
    </ligand>
</feature>
<evidence type="ECO:0000256" key="3">
    <source>
        <dbReference type="ARBA" id="ARBA00023096"/>
    </source>
</evidence>
<dbReference type="OrthoDB" id="9806590at2"/>
<dbReference type="InterPro" id="IPR013785">
    <property type="entry name" value="Aldolase_TIM"/>
</dbReference>
<feature type="active site" description="Proton acceptor" evidence="4">
    <location>
        <position position="43"/>
    </location>
</feature>
<dbReference type="RefSeq" id="WP_014659257.1">
    <property type="nucleotide sequence ID" value="NC_017735.1"/>
</dbReference>
<dbReference type="Gene3D" id="3.20.20.70">
    <property type="entry name" value="Aldolase class I"/>
    <property type="match status" value="1"/>
</dbReference>
<feature type="active site" description="Proton donor" evidence="4">
    <location>
        <position position="215"/>
    </location>
</feature>
<keyword evidence="7" id="KW-1185">Reference proteome</keyword>
<sequence length="262" mass="29870">MRFGLNIDHIVTLREVRKTYEPEILEALFIAKNTHKVDLITIHLREDRRHIQNEDVLRLLENSFLPINIECSINTHVTEFLCSLKIKPSKVTIVPENRAEITTEGGLDCSLKDLPKAIRAYQNRGIEVSLFIDPLKEALDFAREYKIKQVEFHTGVYANLHNALHSSANNHINALSSLKEKSPKELKEELQNAFLQLRRASKEAFFMGIEVCAGHGLNYSNVKELLKIPSLRELNIGHSVISKAVFVGLEKAILEMAQLIKR</sequence>
<comment type="pathway">
    <text evidence="4">Cofactor biosynthesis; pyridoxine 5'-phosphate biosynthesis; pyridoxine 5'-phosphate from D-erythrose 4-phosphate: step 5/5.</text>
</comment>
<evidence type="ECO:0000256" key="2">
    <source>
        <dbReference type="ARBA" id="ARBA00022679"/>
    </source>
</evidence>
<evidence type="ECO:0000256" key="4">
    <source>
        <dbReference type="HAMAP-Rule" id="MF_00279"/>
    </source>
</evidence>
<dbReference type="HAMAP" id="MF_00279">
    <property type="entry name" value="PdxJ"/>
    <property type="match status" value="1"/>
</dbReference>
<dbReference type="KEGG" id="hcm:HCD_03660"/>
<evidence type="ECO:0000313" key="6">
    <source>
        <dbReference type="EMBL" id="AFI05748.1"/>
    </source>
</evidence>
<dbReference type="SUPFAM" id="SSF63892">
    <property type="entry name" value="Pyridoxine 5'-phosphate synthase"/>
    <property type="match status" value="1"/>
</dbReference>
<dbReference type="GO" id="GO:0033856">
    <property type="term" value="F:pyridoxine 5'-phosphate synthase activity"/>
    <property type="evidence" value="ECO:0007669"/>
    <property type="project" value="UniProtKB-UniRule"/>
</dbReference>
<dbReference type="NCBIfam" id="NF003625">
    <property type="entry name" value="PRK05265.1-3"/>
    <property type="match status" value="1"/>
</dbReference>
<gene>
    <name evidence="4" type="primary">pdxJ</name>
    <name evidence="6" type="ordered locus">HCD_03660</name>
</gene>
<evidence type="ECO:0000256" key="1">
    <source>
        <dbReference type="ARBA" id="ARBA00022490"/>
    </source>
</evidence>
<dbReference type="HOGENOM" id="CLU_074563_0_0_7"/>
<feature type="binding site" evidence="4">
    <location>
        <position position="45"/>
    </location>
    <ligand>
        <name>1-deoxy-D-xylulose 5-phosphate</name>
        <dbReference type="ChEBI" id="CHEBI:57792"/>
    </ligand>
</feature>
<comment type="subcellular location">
    <subcellularLocation>
        <location evidence="4">Cytoplasm</location>
    </subcellularLocation>
</comment>
<dbReference type="InterPro" id="IPR036130">
    <property type="entry name" value="Pyridoxine-5'_phos_synth"/>
</dbReference>
<feature type="site" description="Transition state stabilizer" evidence="4">
    <location>
        <position position="151"/>
    </location>
</feature>
<evidence type="ECO:0000313" key="7">
    <source>
        <dbReference type="Proteomes" id="UP000005013"/>
    </source>
</evidence>
<dbReference type="NCBIfam" id="NF003627">
    <property type="entry name" value="PRK05265.1-5"/>
    <property type="match status" value="1"/>
</dbReference>
<feature type="binding site" evidence="4">
    <location>
        <position position="216"/>
    </location>
    <ligand>
        <name>3-amino-2-oxopropyl phosphate</name>
        <dbReference type="ChEBI" id="CHEBI:57279"/>
    </ligand>
</feature>
<dbReference type="GO" id="GO:0008615">
    <property type="term" value="P:pyridoxine biosynthetic process"/>
    <property type="evidence" value="ECO:0007669"/>
    <property type="project" value="UniProtKB-UniRule"/>
</dbReference>
<feature type="binding site" evidence="4">
    <location>
        <position position="102"/>
    </location>
    <ligand>
        <name>1-deoxy-D-xylulose 5-phosphate</name>
        <dbReference type="ChEBI" id="CHEBI:57792"/>
    </ligand>
</feature>
<dbReference type="AlphaFoldDB" id="I0ES29"/>
<comment type="function">
    <text evidence="4">Catalyzes the complicated ring closure reaction between the two acyclic compounds 1-deoxy-D-xylulose-5-phosphate (DXP) and 3-amino-2-oxopropyl phosphate (1-amino-acetone-3-phosphate or AAP) to form pyridoxine 5'-phosphate (PNP) and inorganic phosphate.</text>
</comment>
<reference evidence="6 7" key="1">
    <citation type="journal article" date="2013" name="PLoS ONE">
        <title>Sequence Divergence and Conservation in Genomes ofHelicobacter cetorum Strains from a Dolphin and a Whale.</title>
        <authorList>
            <person name="Kersulyte D."/>
            <person name="Rossi M."/>
            <person name="Berg D.E."/>
        </authorList>
    </citation>
    <scope>NUCLEOTIDE SEQUENCE [LARGE SCALE GENOMIC DNA]</scope>
    <source>
        <strain evidence="6 7">MIT 99-5656</strain>
    </source>
</reference>
<dbReference type="Pfam" id="PF03740">
    <property type="entry name" value="PdxJ"/>
    <property type="match status" value="1"/>
</dbReference>
<keyword evidence="3 4" id="KW-0664">Pyridoxine biosynthesis</keyword>
<dbReference type="eggNOG" id="COG0854">
    <property type="taxonomic scope" value="Bacteria"/>
</dbReference>
<accession>I0ES29</accession>
<comment type="subunit">
    <text evidence="4">Homooctamer; tetramer of dimers.</text>
</comment>
<feature type="binding site" evidence="4">
    <location>
        <position position="6"/>
    </location>
    <ligand>
        <name>3-amino-2-oxopropyl phosphate</name>
        <dbReference type="ChEBI" id="CHEBI:57279"/>
    </ligand>
</feature>
<organism evidence="6 7">
    <name type="scientific">Helicobacter cetorum (strain ATCC BAA-540 / CCUG 52418 / MIT 99-5656)</name>
    <dbReference type="NCBI Taxonomy" id="1163745"/>
    <lineage>
        <taxon>Bacteria</taxon>
        <taxon>Pseudomonadati</taxon>
        <taxon>Campylobacterota</taxon>
        <taxon>Epsilonproteobacteria</taxon>
        <taxon>Campylobacterales</taxon>
        <taxon>Helicobacteraceae</taxon>
        <taxon>Helicobacter</taxon>
    </lineage>
</organism>
<dbReference type="PANTHER" id="PTHR30456">
    <property type="entry name" value="PYRIDOXINE 5'-PHOSPHATE SYNTHASE"/>
    <property type="match status" value="1"/>
</dbReference>
<feature type="binding site" evidence="4">
    <location>
        <begin position="237"/>
        <end position="238"/>
    </location>
    <ligand>
        <name>3-amino-2-oxopropyl phosphate</name>
        <dbReference type="ChEBI" id="CHEBI:57279"/>
    </ligand>
</feature>
<dbReference type="Proteomes" id="UP000005013">
    <property type="component" value="Chromosome"/>
</dbReference>
<feature type="active site" description="Proton acceptor" evidence="4">
    <location>
        <position position="70"/>
    </location>
</feature>
<keyword evidence="1 4" id="KW-0963">Cytoplasm</keyword>
<feature type="binding site" evidence="4">
    <location>
        <begin position="8"/>
        <end position="9"/>
    </location>
    <ligand>
        <name>1-deoxy-D-xylulose 5-phosphate</name>
        <dbReference type="ChEBI" id="CHEBI:57792"/>
    </ligand>
</feature>
<dbReference type="FunFam" id="3.20.20.70:FF:000264">
    <property type="entry name" value="Pyridoxine 5'-phosphate synthase"/>
    <property type="match status" value="1"/>
</dbReference>
<dbReference type="STRING" id="1163745.HCD_03660"/>
<dbReference type="UniPathway" id="UPA00244">
    <property type="reaction ID" value="UER00313"/>
</dbReference>
<name>I0ES29_HELCM</name>
<comment type="catalytic activity">
    <reaction evidence="4">
        <text>3-amino-2-oxopropyl phosphate + 1-deoxy-D-xylulose 5-phosphate = pyridoxine 5'-phosphate + phosphate + 2 H2O + H(+)</text>
        <dbReference type="Rhea" id="RHEA:15265"/>
        <dbReference type="ChEBI" id="CHEBI:15377"/>
        <dbReference type="ChEBI" id="CHEBI:15378"/>
        <dbReference type="ChEBI" id="CHEBI:43474"/>
        <dbReference type="ChEBI" id="CHEBI:57279"/>
        <dbReference type="ChEBI" id="CHEBI:57792"/>
        <dbReference type="ChEBI" id="CHEBI:58589"/>
        <dbReference type="EC" id="2.6.99.2"/>
    </reaction>
</comment>
<dbReference type="EC" id="2.6.99.2" evidence="4 5"/>
<proteinExistence type="inferred from homology"/>
<feature type="binding site" evidence="4">
    <location>
        <position position="17"/>
    </location>
    <ligand>
        <name>3-amino-2-oxopropyl phosphate</name>
        <dbReference type="ChEBI" id="CHEBI:57279"/>
    </ligand>
</feature>
<dbReference type="NCBIfam" id="TIGR00559">
    <property type="entry name" value="pdxJ"/>
    <property type="match status" value="1"/>
</dbReference>
<dbReference type="PATRIC" id="fig|1163745.3.peg.777"/>
<dbReference type="InterPro" id="IPR004569">
    <property type="entry name" value="PyrdxlP_synth_PdxJ"/>
</dbReference>
<dbReference type="EMBL" id="CP003481">
    <property type="protein sequence ID" value="AFI05748.1"/>
    <property type="molecule type" value="Genomic_DNA"/>
</dbReference>
<protein>
    <recommendedName>
        <fullName evidence="4 5">Pyridoxine 5'-phosphate synthase</fullName>
        <shortName evidence="4">PNP synthase</shortName>
        <ecNumber evidence="4 5">2.6.99.2</ecNumber>
    </recommendedName>
</protein>